<feature type="domain" description="MYND-type" evidence="6">
    <location>
        <begin position="223"/>
        <end position="266"/>
    </location>
</feature>
<dbReference type="EMBL" id="JAVLET010000001">
    <property type="protein sequence ID" value="KAL0476151.1"/>
    <property type="molecule type" value="Genomic_DNA"/>
</dbReference>
<dbReference type="Pfam" id="PF01753">
    <property type="entry name" value="zf-MYND"/>
    <property type="match status" value="1"/>
</dbReference>
<reference evidence="7 8" key="1">
    <citation type="submission" date="2023-09" db="EMBL/GenBank/DDBJ databases">
        <title>Multi-omics analysis of a traditional fermented food reveals byproduct-associated fungal strains for waste-to-food upcycling.</title>
        <authorList>
            <consortium name="Lawrence Berkeley National Laboratory"/>
            <person name="Rekdal V.M."/>
            <person name="Villalobos-Escobedo J.M."/>
            <person name="Rodriguez-Valeron N."/>
            <person name="Garcia M.O."/>
            <person name="Vasquez D.P."/>
            <person name="Damayanti I."/>
            <person name="Sorensen P.M."/>
            <person name="Baidoo E.E."/>
            <person name="De Carvalho A.C."/>
            <person name="Riley R."/>
            <person name="Lipzen A."/>
            <person name="He G."/>
            <person name="Yan M."/>
            <person name="Haridas S."/>
            <person name="Daum C."/>
            <person name="Yoshinaga Y."/>
            <person name="Ng V."/>
            <person name="Grigoriev I.V."/>
            <person name="Munk R."/>
            <person name="Nuraida L."/>
            <person name="Wijaya C.H."/>
            <person name="Morales P.-C."/>
            <person name="Keasling J.D."/>
        </authorList>
    </citation>
    <scope>NUCLEOTIDE SEQUENCE [LARGE SCALE GENOMIC DNA]</scope>
    <source>
        <strain evidence="7 8">FGSC 2613</strain>
    </source>
</reference>
<evidence type="ECO:0000256" key="1">
    <source>
        <dbReference type="ARBA" id="ARBA00022723"/>
    </source>
</evidence>
<name>A0ABR3DW88_NEUIN</name>
<comment type="caution">
    <text evidence="7">The sequence shown here is derived from an EMBL/GenBank/DDBJ whole genome shotgun (WGS) entry which is preliminary data.</text>
</comment>
<evidence type="ECO:0000256" key="2">
    <source>
        <dbReference type="ARBA" id="ARBA00022771"/>
    </source>
</evidence>
<organism evidence="7 8">
    <name type="scientific">Neurospora intermedia</name>
    <dbReference type="NCBI Taxonomy" id="5142"/>
    <lineage>
        <taxon>Eukaryota</taxon>
        <taxon>Fungi</taxon>
        <taxon>Dikarya</taxon>
        <taxon>Ascomycota</taxon>
        <taxon>Pezizomycotina</taxon>
        <taxon>Sordariomycetes</taxon>
        <taxon>Sordariomycetidae</taxon>
        <taxon>Sordariales</taxon>
        <taxon>Sordariaceae</taxon>
        <taxon>Neurospora</taxon>
    </lineage>
</organism>
<sequence length="289" mass="31354">MPIPSPTQLTTFSSLPLSGDSSLPLSGHDSSSSSSSLLEALPNHQPNKDKDKEDTYLFATIKSNLTITKPTLILTESASHDFALVFDPPSAVVSSEPYTPDAVADKFKKLGLKPGNTVIIKNARRTTQKKAAAEGREEGGQGFVVLRSLGRLQAGEKPEGGAASGRGSSKERGEGEEEGEGEGELLGVVPSALFLTRVMMDILRQRDESLPGDREEKMCDGKFDGCVTPEGKEEEGGLKRCQGCVEVWYCSKECQTRRWIAHKSECKTIKALRGIWPRPEGVELVHRGR</sequence>
<evidence type="ECO:0000256" key="3">
    <source>
        <dbReference type="ARBA" id="ARBA00022833"/>
    </source>
</evidence>
<dbReference type="PROSITE" id="PS50865">
    <property type="entry name" value="ZF_MYND_2"/>
    <property type="match status" value="1"/>
</dbReference>
<accession>A0ABR3DW88</accession>
<dbReference type="Proteomes" id="UP001451303">
    <property type="component" value="Unassembled WGS sequence"/>
</dbReference>
<dbReference type="SUPFAM" id="SSF144232">
    <property type="entry name" value="HIT/MYND zinc finger-like"/>
    <property type="match status" value="1"/>
</dbReference>
<dbReference type="Gene3D" id="6.10.140.2220">
    <property type="match status" value="1"/>
</dbReference>
<evidence type="ECO:0000259" key="6">
    <source>
        <dbReference type="PROSITE" id="PS50865"/>
    </source>
</evidence>
<proteinExistence type="predicted"/>
<dbReference type="InterPro" id="IPR002893">
    <property type="entry name" value="Znf_MYND"/>
</dbReference>
<feature type="region of interest" description="Disordered" evidence="5">
    <location>
        <begin position="1"/>
        <end position="52"/>
    </location>
</feature>
<protein>
    <recommendedName>
        <fullName evidence="6">MYND-type domain-containing protein</fullName>
    </recommendedName>
</protein>
<keyword evidence="1" id="KW-0479">Metal-binding</keyword>
<feature type="compositionally biased region" description="Acidic residues" evidence="5">
    <location>
        <begin position="174"/>
        <end position="183"/>
    </location>
</feature>
<keyword evidence="2 4" id="KW-0863">Zinc-finger</keyword>
<keyword evidence="3" id="KW-0862">Zinc</keyword>
<evidence type="ECO:0000256" key="5">
    <source>
        <dbReference type="SAM" id="MobiDB-lite"/>
    </source>
</evidence>
<keyword evidence="8" id="KW-1185">Reference proteome</keyword>
<evidence type="ECO:0000256" key="4">
    <source>
        <dbReference type="PROSITE-ProRule" id="PRU00134"/>
    </source>
</evidence>
<evidence type="ECO:0000313" key="8">
    <source>
        <dbReference type="Proteomes" id="UP001451303"/>
    </source>
</evidence>
<feature type="compositionally biased region" description="Low complexity" evidence="5">
    <location>
        <begin position="13"/>
        <end position="38"/>
    </location>
</feature>
<evidence type="ECO:0000313" key="7">
    <source>
        <dbReference type="EMBL" id="KAL0476151.1"/>
    </source>
</evidence>
<feature type="region of interest" description="Disordered" evidence="5">
    <location>
        <begin position="154"/>
        <end position="183"/>
    </location>
</feature>
<feature type="compositionally biased region" description="Polar residues" evidence="5">
    <location>
        <begin position="1"/>
        <end position="12"/>
    </location>
</feature>
<gene>
    <name evidence="7" type="ORF">QR685DRAFT_559945</name>
</gene>